<dbReference type="InterPro" id="IPR013549">
    <property type="entry name" value="DUF1731"/>
</dbReference>
<dbReference type="InterPro" id="IPR036291">
    <property type="entry name" value="NAD(P)-bd_dom_sf"/>
</dbReference>
<dbReference type="NCBIfam" id="TIGR01777">
    <property type="entry name" value="yfcH"/>
    <property type="match status" value="1"/>
</dbReference>
<feature type="domain" description="DUF1731" evidence="3">
    <location>
        <begin position="250"/>
        <end position="296"/>
    </location>
</feature>
<name>A0A8I0T505_9GAMM</name>
<keyword evidence="5" id="KW-1185">Reference proteome</keyword>
<protein>
    <recommendedName>
        <fullName evidence="6">TIGR01777 family protein</fullName>
    </recommendedName>
</protein>
<evidence type="ECO:0000313" key="4">
    <source>
        <dbReference type="EMBL" id="MBE0346743.1"/>
    </source>
</evidence>
<dbReference type="SUPFAM" id="SSF51735">
    <property type="entry name" value="NAD(P)-binding Rossmann-fold domains"/>
    <property type="match status" value="1"/>
</dbReference>
<dbReference type="Gene3D" id="3.40.50.720">
    <property type="entry name" value="NAD(P)-binding Rossmann-like Domain"/>
    <property type="match status" value="1"/>
</dbReference>
<dbReference type="RefSeq" id="WP_147389572.1">
    <property type="nucleotide sequence ID" value="NZ_AQHF01000024.1"/>
</dbReference>
<accession>A0A8I0T505</accession>
<evidence type="ECO:0000259" key="2">
    <source>
        <dbReference type="Pfam" id="PF01370"/>
    </source>
</evidence>
<proteinExistence type="inferred from homology"/>
<gene>
    <name evidence="4" type="ORF">PPEP_a2853</name>
</gene>
<feature type="domain" description="NAD-dependent epimerase/dehydratase" evidence="2">
    <location>
        <begin position="3"/>
        <end position="221"/>
    </location>
</feature>
<dbReference type="Pfam" id="PF01370">
    <property type="entry name" value="Epimerase"/>
    <property type="match status" value="1"/>
</dbReference>
<dbReference type="AlphaFoldDB" id="A0A8I0T505"/>
<sequence length="298" mass="32595">MKILITGATGLIGSKLCQFLIHKHSLIALTRSPVKAASVLPPGTHFITSLDEVDFNDIDAVINLAGEPIADGRWTRQRKQEIRDSRINITRAISSAISAATTPPALLISGSAVGVYGRQPSDVTIKEDFTAHYDEFSHQLCRDWEDAALAAESEQTRVCILRTGIVLSKTGGALVKMLPPFRLGLGGPIGKGEQVMSWIHIDDMVQAILFILKHDEIEGIVNATAPNPVSNKLLSQELAKNLSRPCIFTVPPIVLKLAYGEMSDLLLFGQRVVPQKLLDTGYRFRHDSIDEALRSLNL</sequence>
<evidence type="ECO:0000256" key="1">
    <source>
        <dbReference type="ARBA" id="ARBA00009353"/>
    </source>
</evidence>
<evidence type="ECO:0000259" key="3">
    <source>
        <dbReference type="Pfam" id="PF08338"/>
    </source>
</evidence>
<dbReference type="InterPro" id="IPR001509">
    <property type="entry name" value="Epimerase_deHydtase"/>
</dbReference>
<evidence type="ECO:0000313" key="5">
    <source>
        <dbReference type="Proteomes" id="UP000660708"/>
    </source>
</evidence>
<dbReference type="InterPro" id="IPR010099">
    <property type="entry name" value="SDR39U1"/>
</dbReference>
<dbReference type="Pfam" id="PF08338">
    <property type="entry name" value="DUF1731"/>
    <property type="match status" value="1"/>
</dbReference>
<organism evidence="4 5">
    <name type="scientific">Pseudoalteromonas peptidolytica F12-50-A1</name>
    <dbReference type="NCBI Taxonomy" id="1315280"/>
    <lineage>
        <taxon>Bacteria</taxon>
        <taxon>Pseudomonadati</taxon>
        <taxon>Pseudomonadota</taxon>
        <taxon>Gammaproteobacteria</taxon>
        <taxon>Alteromonadales</taxon>
        <taxon>Pseudoalteromonadaceae</taxon>
        <taxon>Pseudoalteromonas</taxon>
    </lineage>
</organism>
<comment type="caution">
    <text evidence="4">The sequence shown here is derived from an EMBL/GenBank/DDBJ whole genome shotgun (WGS) entry which is preliminary data.</text>
</comment>
<dbReference type="CDD" id="cd05242">
    <property type="entry name" value="SDR_a8"/>
    <property type="match status" value="1"/>
</dbReference>
<comment type="similarity">
    <text evidence="1">Belongs to the NAD(P)-dependent epimerase/dehydratase family. SDR39U1 subfamily.</text>
</comment>
<dbReference type="PANTHER" id="PTHR11092:SF0">
    <property type="entry name" value="EPIMERASE FAMILY PROTEIN SDR39U1"/>
    <property type="match status" value="1"/>
</dbReference>
<reference evidence="4 5" key="1">
    <citation type="submission" date="2015-06" db="EMBL/GenBank/DDBJ databases">
        <title>Genome sequence of Pseudoalteromonas peptidolytica.</title>
        <authorList>
            <person name="Xie B.-B."/>
            <person name="Rong J.-C."/>
            <person name="Qin Q.-L."/>
            <person name="Zhang Y.-Z."/>
        </authorList>
    </citation>
    <scope>NUCLEOTIDE SEQUENCE [LARGE SCALE GENOMIC DNA]</scope>
    <source>
        <strain evidence="4 5">F12-50-A1</strain>
    </source>
</reference>
<dbReference type="EMBL" id="AQHF01000024">
    <property type="protein sequence ID" value="MBE0346743.1"/>
    <property type="molecule type" value="Genomic_DNA"/>
</dbReference>
<dbReference type="Proteomes" id="UP000660708">
    <property type="component" value="Unassembled WGS sequence"/>
</dbReference>
<evidence type="ECO:0008006" key="6">
    <source>
        <dbReference type="Google" id="ProtNLM"/>
    </source>
</evidence>
<dbReference type="PANTHER" id="PTHR11092">
    <property type="entry name" value="SUGAR NUCLEOTIDE EPIMERASE RELATED"/>
    <property type="match status" value="1"/>
</dbReference>